<evidence type="ECO:0000313" key="1">
    <source>
        <dbReference type="EMBL" id="TVO50477.1"/>
    </source>
</evidence>
<reference evidence="1 2" key="1">
    <citation type="submission" date="2019-07" db="EMBL/GenBank/DDBJ databases">
        <title>The pathways for chlorine oxyanion respiration interact through the shared metabolite chlorate.</title>
        <authorList>
            <person name="Barnum T.P."/>
            <person name="Cheng Y."/>
            <person name="Hill K.A."/>
            <person name="Lucas L.N."/>
            <person name="Carlson H.K."/>
            <person name="Coates J.D."/>
        </authorList>
    </citation>
    <scope>NUCLEOTIDE SEQUENCE [LARGE SCALE GENOMIC DNA]</scope>
    <source>
        <strain evidence="1 2">SFB-3</strain>
    </source>
</reference>
<comment type="caution">
    <text evidence="1">The sequence shown here is derived from an EMBL/GenBank/DDBJ whole genome shotgun (WGS) entry which is preliminary data.</text>
</comment>
<accession>A0A557QC50</accession>
<organism evidence="1 2">
    <name type="scientific">Denitromonas halophila</name>
    <dbReference type="NCBI Taxonomy" id="1629404"/>
    <lineage>
        <taxon>Bacteria</taxon>
        <taxon>Pseudomonadati</taxon>
        <taxon>Pseudomonadota</taxon>
        <taxon>Betaproteobacteria</taxon>
        <taxon>Rhodocyclales</taxon>
        <taxon>Zoogloeaceae</taxon>
        <taxon>Denitromonas</taxon>
    </lineage>
</organism>
<gene>
    <name evidence="1" type="ORF">FHP91_21030</name>
</gene>
<dbReference type="EMBL" id="VMNK01000032">
    <property type="protein sequence ID" value="TVO50477.1"/>
    <property type="molecule type" value="Genomic_DNA"/>
</dbReference>
<dbReference type="OrthoDB" id="6024605at2"/>
<dbReference type="AlphaFoldDB" id="A0A557QC50"/>
<dbReference type="Proteomes" id="UP000319502">
    <property type="component" value="Unassembled WGS sequence"/>
</dbReference>
<protein>
    <submittedName>
        <fullName evidence="1">Uncharacterized protein</fullName>
    </submittedName>
</protein>
<name>A0A557QC50_9RHOO</name>
<keyword evidence="2" id="KW-1185">Reference proteome</keyword>
<sequence>MAAEDYCVFEYLYRDAGNFKAHGALLLEGVLSDVDIALLRGRLDGGEFFIAEQIGVPTLYQQLWDECDCEPSDEMDHVWHEFGEIRLASADDLAVLPRWGRANDFKMQLLRIRRWDETLSCNWPA</sequence>
<proteinExistence type="predicted"/>
<dbReference type="RefSeq" id="WP_144311400.1">
    <property type="nucleotide sequence ID" value="NZ_VMNK01000032.1"/>
</dbReference>
<evidence type="ECO:0000313" key="2">
    <source>
        <dbReference type="Proteomes" id="UP000319502"/>
    </source>
</evidence>